<evidence type="ECO:0000313" key="1">
    <source>
        <dbReference type="EMBL" id="MEE8658406.1"/>
    </source>
</evidence>
<proteinExistence type="predicted"/>
<comment type="caution">
    <text evidence="1">The sequence shown here is derived from an EMBL/GenBank/DDBJ whole genome shotgun (WGS) entry which is preliminary data.</text>
</comment>
<accession>A0ABU7U2V7</accession>
<sequence length="75" mass="8236">MSFIESPPLTVCVNESGYYATDAGGVTRNGLVSNESYCQQHVIMYINLLVGNRQCFVAESAFRGMVTRLENGIGR</sequence>
<evidence type="ECO:0000313" key="2">
    <source>
        <dbReference type="Proteomes" id="UP001312908"/>
    </source>
</evidence>
<gene>
    <name evidence="1" type="ORF">DOFOFD_05215</name>
</gene>
<reference evidence="1 2" key="1">
    <citation type="submission" date="2023-10" db="EMBL/GenBank/DDBJ databases">
        <title>Sorlinia euscelidii gen. nov., sp. nov., an acetic acid bacteria isolated from the gut of Euscelidius variegatus emitter.</title>
        <authorList>
            <person name="Michoud G."/>
            <person name="Marasco R."/>
            <person name="Seferji K."/>
            <person name="Gonella E."/>
            <person name="Garuglieri E."/>
            <person name="Alma A."/>
            <person name="Mapelli F."/>
            <person name="Borin S."/>
            <person name="Daffonchio D."/>
            <person name="Crotti E."/>
        </authorList>
    </citation>
    <scope>NUCLEOTIDE SEQUENCE [LARGE SCALE GENOMIC DNA]</scope>
    <source>
        <strain evidence="1 2">EV16P</strain>
    </source>
</reference>
<organism evidence="1 2">
    <name type="scientific">Sorlinia euscelidii</name>
    <dbReference type="NCBI Taxonomy" id="3081148"/>
    <lineage>
        <taxon>Bacteria</taxon>
        <taxon>Pseudomonadati</taxon>
        <taxon>Pseudomonadota</taxon>
        <taxon>Alphaproteobacteria</taxon>
        <taxon>Acetobacterales</taxon>
        <taxon>Acetobacteraceae</taxon>
        <taxon>Sorlinia</taxon>
    </lineage>
</organism>
<dbReference type="Proteomes" id="UP001312908">
    <property type="component" value="Unassembled WGS sequence"/>
</dbReference>
<keyword evidence="2" id="KW-1185">Reference proteome</keyword>
<protein>
    <submittedName>
        <fullName evidence="1">Uncharacterized protein</fullName>
    </submittedName>
</protein>
<dbReference type="EMBL" id="JAWJZY010000002">
    <property type="protein sequence ID" value="MEE8658406.1"/>
    <property type="molecule type" value="Genomic_DNA"/>
</dbReference>
<name>A0ABU7U2V7_9PROT</name>